<dbReference type="GO" id="GO:0006334">
    <property type="term" value="P:nucleosome assembly"/>
    <property type="evidence" value="ECO:0007669"/>
    <property type="project" value="TreeGrafter"/>
</dbReference>
<evidence type="ECO:0000259" key="6">
    <source>
        <dbReference type="Pfam" id="PF12253"/>
    </source>
</evidence>
<feature type="compositionally biased region" description="Acidic residues" evidence="5">
    <location>
        <begin position="477"/>
        <end position="490"/>
    </location>
</feature>
<comment type="subcellular location">
    <subcellularLocation>
        <location evidence="1">Nucleus</location>
    </subcellularLocation>
</comment>
<keyword evidence="4" id="KW-0539">Nucleus</keyword>
<accession>A0A915PPR3</accession>
<feature type="region of interest" description="Disordered" evidence="5">
    <location>
        <begin position="477"/>
        <end position="507"/>
    </location>
</feature>
<feature type="compositionally biased region" description="Basic and acidic residues" evidence="5">
    <location>
        <begin position="411"/>
        <end position="422"/>
    </location>
</feature>
<proteinExistence type="predicted"/>
<protein>
    <submittedName>
        <fullName evidence="8">Chromatin assembly factor 1 subunit A</fullName>
    </submittedName>
</protein>
<evidence type="ECO:0000313" key="7">
    <source>
        <dbReference type="Proteomes" id="UP000887581"/>
    </source>
</evidence>
<feature type="region of interest" description="Disordered" evidence="5">
    <location>
        <begin position="403"/>
        <end position="422"/>
    </location>
</feature>
<evidence type="ECO:0000256" key="4">
    <source>
        <dbReference type="ARBA" id="ARBA00023242"/>
    </source>
</evidence>
<organism evidence="7 8">
    <name type="scientific">Setaria digitata</name>
    <dbReference type="NCBI Taxonomy" id="48799"/>
    <lineage>
        <taxon>Eukaryota</taxon>
        <taxon>Metazoa</taxon>
        <taxon>Ecdysozoa</taxon>
        <taxon>Nematoda</taxon>
        <taxon>Chromadorea</taxon>
        <taxon>Rhabditida</taxon>
        <taxon>Spirurina</taxon>
        <taxon>Spiruromorpha</taxon>
        <taxon>Filarioidea</taxon>
        <taxon>Setariidae</taxon>
        <taxon>Setaria</taxon>
    </lineage>
</organism>
<name>A0A915PPR3_9BILA</name>
<feature type="region of interest" description="Disordered" evidence="5">
    <location>
        <begin position="359"/>
        <end position="394"/>
    </location>
</feature>
<dbReference type="WBParaSite" id="sdigi.contig18.g1640.t1">
    <property type="protein sequence ID" value="sdigi.contig18.g1640.t1"/>
    <property type="gene ID" value="sdigi.contig18.g1640"/>
</dbReference>
<keyword evidence="2" id="KW-0227">DNA damage</keyword>
<evidence type="ECO:0000256" key="3">
    <source>
        <dbReference type="ARBA" id="ARBA00023204"/>
    </source>
</evidence>
<feature type="compositionally biased region" description="Basic and acidic residues" evidence="5">
    <location>
        <begin position="498"/>
        <end position="507"/>
    </location>
</feature>
<feature type="compositionally biased region" description="Basic and acidic residues" evidence="5">
    <location>
        <begin position="115"/>
        <end position="142"/>
    </location>
</feature>
<dbReference type="InterPro" id="IPR022043">
    <property type="entry name" value="CAF1A_DD"/>
</dbReference>
<feature type="compositionally biased region" description="Acidic residues" evidence="5">
    <location>
        <begin position="359"/>
        <end position="385"/>
    </location>
</feature>
<dbReference type="AlphaFoldDB" id="A0A915PPR3"/>
<dbReference type="Proteomes" id="UP000887581">
    <property type="component" value="Unplaced"/>
</dbReference>
<dbReference type="Pfam" id="PF12253">
    <property type="entry name" value="CAF1A_dimeriz"/>
    <property type="match status" value="1"/>
</dbReference>
<feature type="region of interest" description="Disordered" evidence="5">
    <location>
        <begin position="115"/>
        <end position="218"/>
    </location>
</feature>
<dbReference type="GO" id="GO:0006281">
    <property type="term" value="P:DNA repair"/>
    <property type="evidence" value="ECO:0007669"/>
    <property type="project" value="UniProtKB-KW"/>
</dbReference>
<evidence type="ECO:0000256" key="2">
    <source>
        <dbReference type="ARBA" id="ARBA00022763"/>
    </source>
</evidence>
<sequence length="507" mass="59660">MGVNRNGEEKGKVKVKKYSLERCADRKARRYSDEAIAVEVDDFVREVVEAVAYIVFVDHQKVSTGRRKRALGGHVAGFEGRKRGSLARNCRRKGAFPLSQEDIAEQRYRRVTVEQLPEREKKTGEQKKITAEKVVKTAAEEKRRKKEKAQKEKEKLRREQEEAKKRKREEDLQRKEQKKRNEREKKERKRMEEEIKKQKKQKEEEEREKKRIEEEERREKRRKEEEVVQLKKKRESDRFLSFFDKKEKPEKGSEMVPLSVLNVLPFFCKQGVSLAPVFRRKPLSKEVHDSLLEIQPNGESYLSTVKSRTVGKVKLNRAKLFQFHDNWRPAYYGTWRKRSTVITGRRPFAKDAEIDYEVDSDEEWEIPEGDDCDESTMSEEDEENSDPSTDNDSFIVQHGYLSEGEGEDEQDRLKHQEDSSKRAERLRAMANEWKHNLEEKSKKFNKPLVPLLWGPYIELPAKGVPEEVEQAVFFEYSDDSDIEDETDDNNCDNGSSGGDRDDVYVDD</sequence>
<keyword evidence="3" id="KW-0234">DNA repair</keyword>
<dbReference type="PANTHER" id="PTHR15272:SF0">
    <property type="entry name" value="CHROMATIN ASSEMBLY FACTOR 1 SUBUNIT A"/>
    <property type="match status" value="1"/>
</dbReference>
<feature type="compositionally biased region" description="Basic and acidic residues" evidence="5">
    <location>
        <begin position="149"/>
        <end position="218"/>
    </location>
</feature>
<evidence type="ECO:0000313" key="8">
    <source>
        <dbReference type="WBParaSite" id="sdigi.contig18.g1640.t1"/>
    </source>
</evidence>
<keyword evidence="7" id="KW-1185">Reference proteome</keyword>
<dbReference type="GO" id="GO:0033186">
    <property type="term" value="C:CAF-1 complex"/>
    <property type="evidence" value="ECO:0007669"/>
    <property type="project" value="TreeGrafter"/>
</dbReference>
<evidence type="ECO:0000256" key="5">
    <source>
        <dbReference type="SAM" id="MobiDB-lite"/>
    </source>
</evidence>
<reference evidence="8" key="1">
    <citation type="submission" date="2022-11" db="UniProtKB">
        <authorList>
            <consortium name="WormBaseParasite"/>
        </authorList>
    </citation>
    <scope>IDENTIFICATION</scope>
</reference>
<feature type="domain" description="Chromatin assembly factor 1 subunit A dimerization" evidence="6">
    <location>
        <begin position="319"/>
        <end position="385"/>
    </location>
</feature>
<dbReference type="GO" id="GO:0005634">
    <property type="term" value="C:nucleus"/>
    <property type="evidence" value="ECO:0007669"/>
    <property type="project" value="UniProtKB-SubCell"/>
</dbReference>
<evidence type="ECO:0000256" key="1">
    <source>
        <dbReference type="ARBA" id="ARBA00004123"/>
    </source>
</evidence>
<dbReference type="PANTHER" id="PTHR15272">
    <property type="entry name" value="CHROMATIN ASSEMBLY FACTOR 1 SUBUNIT A CAF-1 SUBUNIT A"/>
    <property type="match status" value="1"/>
</dbReference>